<evidence type="ECO:0000313" key="1">
    <source>
        <dbReference type="EMBL" id="GLC89694.1"/>
    </source>
</evidence>
<organism evidence="1 2">
    <name type="scientific">Lysinibacillus piscis</name>
    <dbReference type="NCBI Taxonomy" id="2518931"/>
    <lineage>
        <taxon>Bacteria</taxon>
        <taxon>Bacillati</taxon>
        <taxon>Bacillota</taxon>
        <taxon>Bacilli</taxon>
        <taxon>Bacillales</taxon>
        <taxon>Bacillaceae</taxon>
        <taxon>Lysinibacillus</taxon>
    </lineage>
</organism>
<dbReference type="Proteomes" id="UP001065593">
    <property type="component" value="Unassembled WGS sequence"/>
</dbReference>
<sequence length="91" mass="10699">MPELMFQNVFEFTVKGNKYYLLQFEFIRAVFAVNKVVKNAMVQPNILEFLVKKSCFNNYKAYLELADDIPHGIVNDDNFYGILHGYILVQR</sequence>
<dbReference type="EMBL" id="BRZA01000003">
    <property type="protein sequence ID" value="GLC89694.1"/>
    <property type="molecule type" value="Genomic_DNA"/>
</dbReference>
<reference evidence="1" key="1">
    <citation type="submission" date="2022-08" db="EMBL/GenBank/DDBJ databases">
        <title>Draft genome sequence of Lysinibacillus sp. strain KH24.</title>
        <authorList>
            <person name="Kanbe H."/>
            <person name="Itoh H."/>
        </authorList>
    </citation>
    <scope>NUCLEOTIDE SEQUENCE</scope>
    <source>
        <strain evidence="1">KH24</strain>
    </source>
</reference>
<comment type="caution">
    <text evidence="1">The sequence shown here is derived from an EMBL/GenBank/DDBJ whole genome shotgun (WGS) entry which is preliminary data.</text>
</comment>
<evidence type="ECO:0000313" key="2">
    <source>
        <dbReference type="Proteomes" id="UP001065593"/>
    </source>
</evidence>
<proteinExistence type="predicted"/>
<name>A0ABQ5NMX4_9BACI</name>
<protein>
    <submittedName>
        <fullName evidence="1">Uncharacterized protein</fullName>
    </submittedName>
</protein>
<accession>A0ABQ5NMX4</accession>
<keyword evidence="2" id="KW-1185">Reference proteome</keyword>
<gene>
    <name evidence="1" type="ORF">LYSBPC_28210</name>
</gene>